<proteinExistence type="predicted"/>
<accession>M4BE04</accession>
<dbReference type="EMBL" id="JH598169">
    <property type="status" value="NOT_ANNOTATED_CDS"/>
    <property type="molecule type" value="Genomic_DNA"/>
</dbReference>
<dbReference type="AlphaFoldDB" id="M4BE04"/>
<dbReference type="InParanoid" id="M4BE04"/>
<organism evidence="1 2">
    <name type="scientific">Hyaloperonospora arabidopsidis (strain Emoy2)</name>
    <name type="common">Downy mildew agent</name>
    <name type="synonym">Peronospora arabidopsidis</name>
    <dbReference type="NCBI Taxonomy" id="559515"/>
    <lineage>
        <taxon>Eukaryota</taxon>
        <taxon>Sar</taxon>
        <taxon>Stramenopiles</taxon>
        <taxon>Oomycota</taxon>
        <taxon>Peronosporomycetes</taxon>
        <taxon>Peronosporales</taxon>
        <taxon>Peronosporaceae</taxon>
        <taxon>Hyaloperonospora</taxon>
    </lineage>
</organism>
<dbReference type="VEuPathDB" id="FungiDB:HpaG804522"/>
<reference evidence="2" key="1">
    <citation type="journal article" date="2010" name="Science">
        <title>Signatures of adaptation to obligate biotrophy in the Hyaloperonospora arabidopsidis genome.</title>
        <authorList>
            <person name="Baxter L."/>
            <person name="Tripathy S."/>
            <person name="Ishaque N."/>
            <person name="Boot N."/>
            <person name="Cabral A."/>
            <person name="Kemen E."/>
            <person name="Thines M."/>
            <person name="Ah-Fong A."/>
            <person name="Anderson R."/>
            <person name="Badejoko W."/>
            <person name="Bittner-Eddy P."/>
            <person name="Boore J.L."/>
            <person name="Chibucos M.C."/>
            <person name="Coates M."/>
            <person name="Dehal P."/>
            <person name="Delehaunty K."/>
            <person name="Dong S."/>
            <person name="Downton P."/>
            <person name="Dumas B."/>
            <person name="Fabro G."/>
            <person name="Fronick C."/>
            <person name="Fuerstenberg S.I."/>
            <person name="Fulton L."/>
            <person name="Gaulin E."/>
            <person name="Govers F."/>
            <person name="Hughes L."/>
            <person name="Humphray S."/>
            <person name="Jiang R.H."/>
            <person name="Judelson H."/>
            <person name="Kamoun S."/>
            <person name="Kyung K."/>
            <person name="Meijer H."/>
            <person name="Minx P."/>
            <person name="Morris P."/>
            <person name="Nelson J."/>
            <person name="Phuntumart V."/>
            <person name="Qutob D."/>
            <person name="Rehmany A."/>
            <person name="Rougon-Cardoso A."/>
            <person name="Ryden P."/>
            <person name="Torto-Alalibo T."/>
            <person name="Studholme D."/>
            <person name="Wang Y."/>
            <person name="Win J."/>
            <person name="Wood J."/>
            <person name="Clifton S.W."/>
            <person name="Rogers J."/>
            <person name="Van den Ackerveken G."/>
            <person name="Jones J.D."/>
            <person name="McDowell J.M."/>
            <person name="Beynon J."/>
            <person name="Tyler B.M."/>
        </authorList>
    </citation>
    <scope>NUCLEOTIDE SEQUENCE [LARGE SCALE GENOMIC DNA]</scope>
    <source>
        <strain evidence="2">Emoy2</strain>
    </source>
</reference>
<name>M4BE04_HYAAE</name>
<evidence type="ECO:0000313" key="1">
    <source>
        <dbReference type="EnsemblProtists" id="HpaP804522"/>
    </source>
</evidence>
<dbReference type="Proteomes" id="UP000011713">
    <property type="component" value="Unassembled WGS sequence"/>
</dbReference>
<reference evidence="1" key="2">
    <citation type="submission" date="2015-06" db="UniProtKB">
        <authorList>
            <consortium name="EnsemblProtists"/>
        </authorList>
    </citation>
    <scope>IDENTIFICATION</scope>
    <source>
        <strain evidence="1">Emoy2</strain>
    </source>
</reference>
<keyword evidence="2" id="KW-1185">Reference proteome</keyword>
<protein>
    <submittedName>
        <fullName evidence="1">Uncharacterized protein</fullName>
    </submittedName>
</protein>
<dbReference type="HOGENOM" id="CLU_2890571_0_0_1"/>
<sequence>MEFRIFGDSRGWWRRRWTCGCWIKHDSGEAQAEGEGEMGKDDDMGNFLSKDGREERCERHVWQ</sequence>
<evidence type="ECO:0000313" key="2">
    <source>
        <dbReference type="Proteomes" id="UP000011713"/>
    </source>
</evidence>
<dbReference type="EnsemblProtists" id="HpaT804522">
    <property type="protein sequence ID" value="HpaP804522"/>
    <property type="gene ID" value="HpaG804522"/>
</dbReference>